<keyword evidence="5" id="KW-0997">Cell inner membrane</keyword>
<comment type="caution">
    <text evidence="7">The sequence shown here is derived from an EMBL/GenBank/DDBJ whole genome shotgun (WGS) entry which is preliminary data.</text>
</comment>
<keyword evidence="8" id="KW-1185">Reference proteome</keyword>
<keyword evidence="4 5" id="KW-0472">Membrane</keyword>
<dbReference type="HAMAP" id="MF_01948">
    <property type="entry name" value="LPS_assembly_LapA"/>
    <property type="match status" value="1"/>
</dbReference>
<feature type="domain" description="Lipopolysaccharide assembly protein A" evidence="6">
    <location>
        <begin position="23"/>
        <end position="77"/>
    </location>
</feature>
<evidence type="ECO:0000259" key="6">
    <source>
        <dbReference type="Pfam" id="PF06305"/>
    </source>
</evidence>
<organism evidence="7 8">
    <name type="scientific">Fluctibacter corallii</name>
    <dbReference type="NCBI Taxonomy" id="2984329"/>
    <lineage>
        <taxon>Bacteria</taxon>
        <taxon>Pseudomonadati</taxon>
        <taxon>Pseudomonadota</taxon>
        <taxon>Gammaproteobacteria</taxon>
        <taxon>Alteromonadales</taxon>
        <taxon>Alteromonadaceae</taxon>
        <taxon>Fluctibacter</taxon>
    </lineage>
</organism>
<comment type="caution">
    <text evidence="5">Lacks conserved residue(s) required for the propagation of feature annotation.</text>
</comment>
<protein>
    <recommendedName>
        <fullName evidence="5">Probable lipopolysaccharide assembly protein A</fullName>
    </recommendedName>
</protein>
<gene>
    <name evidence="5" type="primary">lapA</name>
    <name evidence="7" type="ORF">OE749_05120</name>
</gene>
<keyword evidence="3 5" id="KW-1133">Transmembrane helix</keyword>
<comment type="subcellular location">
    <subcellularLocation>
        <location evidence="5">Cell inner membrane</location>
        <topology evidence="5">Single-pass membrane protein</topology>
    </subcellularLocation>
</comment>
<dbReference type="InterPro" id="IPR010445">
    <property type="entry name" value="LapA_dom"/>
</dbReference>
<dbReference type="Proteomes" id="UP001652504">
    <property type="component" value="Unassembled WGS sequence"/>
</dbReference>
<sequence length="84" mass="9479">MKVLLAVLLVSFIFVLSLVIGAQNDQIVEVNYFIAKSELQLSSLMALLLGSGFMIGCIVGFLSWLKLRLRYNHLIRKSHTQKID</sequence>
<dbReference type="RefSeq" id="WP_263711280.1">
    <property type="nucleotide sequence ID" value="NZ_JAOWKX010000002.1"/>
</dbReference>
<evidence type="ECO:0000256" key="4">
    <source>
        <dbReference type="ARBA" id="ARBA00023136"/>
    </source>
</evidence>
<evidence type="ECO:0000256" key="1">
    <source>
        <dbReference type="ARBA" id="ARBA00022475"/>
    </source>
</evidence>
<evidence type="ECO:0000256" key="5">
    <source>
        <dbReference type="HAMAP-Rule" id="MF_01948"/>
    </source>
</evidence>
<proteinExistence type="inferred from homology"/>
<keyword evidence="2 5" id="KW-0812">Transmembrane</keyword>
<evidence type="ECO:0000313" key="8">
    <source>
        <dbReference type="Proteomes" id="UP001652504"/>
    </source>
</evidence>
<evidence type="ECO:0000256" key="3">
    <source>
        <dbReference type="ARBA" id="ARBA00022989"/>
    </source>
</evidence>
<dbReference type="EMBL" id="JAOWKX010000002">
    <property type="protein sequence ID" value="MCV2884070.1"/>
    <property type="molecule type" value="Genomic_DNA"/>
</dbReference>
<dbReference type="Pfam" id="PF06305">
    <property type="entry name" value="LapA_dom"/>
    <property type="match status" value="1"/>
</dbReference>
<reference evidence="7 8" key="1">
    <citation type="submission" date="2022-10" db="EMBL/GenBank/DDBJ databases">
        <title>Aestuariibacter sp. AA17 isolated from Montipora capitata coral fragment.</title>
        <authorList>
            <person name="Emsley S.A."/>
            <person name="Pfannmuller K.M."/>
            <person name="Loughran R.M."/>
            <person name="Shlafstein M."/>
            <person name="Papke E."/>
            <person name="Saw J.H."/>
            <person name="Ushijima B."/>
            <person name="Videau P."/>
        </authorList>
    </citation>
    <scope>NUCLEOTIDE SEQUENCE [LARGE SCALE GENOMIC DNA]</scope>
    <source>
        <strain evidence="7 8">AA17</strain>
    </source>
</reference>
<name>A0ABT3A5W1_9ALTE</name>
<evidence type="ECO:0000313" key="7">
    <source>
        <dbReference type="EMBL" id="MCV2884070.1"/>
    </source>
</evidence>
<keyword evidence="1 5" id="KW-1003">Cell membrane</keyword>
<accession>A0ABT3A5W1</accession>
<feature type="transmembrane region" description="Helical" evidence="5">
    <location>
        <begin position="45"/>
        <end position="67"/>
    </location>
</feature>
<comment type="similarity">
    <text evidence="5">Belongs to the LapA family.</text>
</comment>
<dbReference type="InterPro" id="IPR032906">
    <property type="entry name" value="LapA"/>
</dbReference>
<evidence type="ECO:0000256" key="2">
    <source>
        <dbReference type="ARBA" id="ARBA00022692"/>
    </source>
</evidence>
<comment type="function">
    <text evidence="5">Involved in the assembly of lipopolysaccharide (LPS).</text>
</comment>